<feature type="region of interest" description="Disordered" evidence="12">
    <location>
        <begin position="1"/>
        <end position="49"/>
    </location>
</feature>
<evidence type="ECO:0000256" key="9">
    <source>
        <dbReference type="ARBA" id="ARBA00023180"/>
    </source>
</evidence>
<keyword evidence="6 13" id="KW-1133">Transmembrane helix</keyword>
<comment type="subcellular location">
    <subcellularLocation>
        <location evidence="10">Postsynaptic cell membrane</location>
        <topology evidence="10">Single-pass type I membrane protein</topology>
    </subcellularLocation>
</comment>
<evidence type="ECO:0000313" key="15">
    <source>
        <dbReference type="Proteomes" id="UP000018936"/>
    </source>
</evidence>
<comment type="caution">
    <text evidence="14">The sequence shown here is derived from an EMBL/GenBank/DDBJ whole genome shotgun (WGS) entry which is preliminary data.</text>
</comment>
<evidence type="ECO:0000256" key="3">
    <source>
        <dbReference type="ARBA" id="ARBA00022692"/>
    </source>
</evidence>
<evidence type="ECO:0000256" key="5">
    <source>
        <dbReference type="ARBA" id="ARBA00022737"/>
    </source>
</evidence>
<evidence type="ECO:0000313" key="14">
    <source>
        <dbReference type="EMBL" id="ETE66276.1"/>
    </source>
</evidence>
<dbReference type="EMBL" id="AZIM01001607">
    <property type="protein sequence ID" value="ETE66276.1"/>
    <property type="molecule type" value="Genomic_DNA"/>
</dbReference>
<keyword evidence="9" id="KW-0325">Glycoprotein</keyword>
<dbReference type="Gene3D" id="3.80.10.10">
    <property type="entry name" value="Ribonuclease Inhibitor"/>
    <property type="match status" value="1"/>
</dbReference>
<dbReference type="FunFam" id="3.80.10.10:FF:000005">
    <property type="entry name" value="leucine-rich repeat transmembrane neuronal protein 4"/>
    <property type="match status" value="1"/>
</dbReference>
<dbReference type="AlphaFoldDB" id="V8NWD2"/>
<evidence type="ECO:0000256" key="4">
    <source>
        <dbReference type="ARBA" id="ARBA00022729"/>
    </source>
</evidence>
<gene>
    <name evidence="14" type="primary">LRRTM2</name>
    <name evidence="14" type="ORF">L345_07945</name>
</gene>
<proteinExistence type="inferred from homology"/>
<feature type="compositionally biased region" description="Polar residues" evidence="12">
    <location>
        <begin position="703"/>
        <end position="712"/>
    </location>
</feature>
<dbReference type="SMART" id="SM00365">
    <property type="entry name" value="LRR_SD22"/>
    <property type="match status" value="4"/>
</dbReference>
<dbReference type="Pfam" id="PF13855">
    <property type="entry name" value="LRR_8"/>
    <property type="match status" value="3"/>
</dbReference>
<dbReference type="InterPro" id="IPR003591">
    <property type="entry name" value="Leu-rich_rpt_typical-subtyp"/>
</dbReference>
<dbReference type="OrthoDB" id="2325980at2759"/>
<feature type="region of interest" description="Disordered" evidence="12">
    <location>
        <begin position="687"/>
        <end position="712"/>
    </location>
</feature>
<dbReference type="InterPro" id="IPR001611">
    <property type="entry name" value="Leu-rich_rpt"/>
</dbReference>
<dbReference type="InterPro" id="IPR050333">
    <property type="entry name" value="SLRP"/>
</dbReference>
<keyword evidence="7" id="KW-0770">Synapse</keyword>
<dbReference type="Pfam" id="PF00560">
    <property type="entry name" value="LRR_1"/>
    <property type="match status" value="1"/>
</dbReference>
<evidence type="ECO:0000256" key="8">
    <source>
        <dbReference type="ARBA" id="ARBA00023136"/>
    </source>
</evidence>
<protein>
    <submittedName>
        <fullName evidence="14">Leucine-rich repeat transmembrane neuronal protein 2</fullName>
    </submittedName>
</protein>
<dbReference type="GO" id="GO:0005615">
    <property type="term" value="C:extracellular space"/>
    <property type="evidence" value="ECO:0007669"/>
    <property type="project" value="TreeGrafter"/>
</dbReference>
<evidence type="ECO:0000256" key="1">
    <source>
        <dbReference type="ARBA" id="ARBA00022475"/>
    </source>
</evidence>
<keyword evidence="1" id="KW-1003">Cell membrane</keyword>
<evidence type="ECO:0000256" key="2">
    <source>
        <dbReference type="ARBA" id="ARBA00022614"/>
    </source>
</evidence>
<name>V8NWD2_OPHHA</name>
<dbReference type="PANTHER" id="PTHR45712">
    <property type="entry name" value="AGAP008170-PA"/>
    <property type="match status" value="1"/>
</dbReference>
<keyword evidence="3 13" id="KW-0812">Transmembrane</keyword>
<comment type="similarity">
    <text evidence="11">Belongs to the LRRTM family.</text>
</comment>
<dbReference type="SMART" id="SM00369">
    <property type="entry name" value="LRR_TYP"/>
    <property type="match status" value="9"/>
</dbReference>
<dbReference type="PROSITE" id="PS51450">
    <property type="entry name" value="LRR"/>
    <property type="match status" value="3"/>
</dbReference>
<keyword evidence="5" id="KW-0677">Repeat</keyword>
<reference evidence="14 15" key="1">
    <citation type="journal article" date="2013" name="Proc. Natl. Acad. Sci. U.S.A.">
        <title>The king cobra genome reveals dynamic gene evolution and adaptation in the snake venom system.</title>
        <authorList>
            <person name="Vonk F.J."/>
            <person name="Casewell N.R."/>
            <person name="Henkel C.V."/>
            <person name="Heimberg A.M."/>
            <person name="Jansen H.J."/>
            <person name="McCleary R.J."/>
            <person name="Kerkkamp H.M."/>
            <person name="Vos R.A."/>
            <person name="Guerreiro I."/>
            <person name="Calvete J.J."/>
            <person name="Wuster W."/>
            <person name="Woods A.E."/>
            <person name="Logan J.M."/>
            <person name="Harrison R.A."/>
            <person name="Castoe T.A."/>
            <person name="de Koning A.P."/>
            <person name="Pollock D.D."/>
            <person name="Yandell M."/>
            <person name="Calderon D."/>
            <person name="Renjifo C."/>
            <person name="Currier R.B."/>
            <person name="Salgado D."/>
            <person name="Pla D."/>
            <person name="Sanz L."/>
            <person name="Hyder A.S."/>
            <person name="Ribeiro J.M."/>
            <person name="Arntzen J.W."/>
            <person name="van den Thillart G.E."/>
            <person name="Boetzer M."/>
            <person name="Pirovano W."/>
            <person name="Dirks R.P."/>
            <person name="Spaink H.P."/>
            <person name="Duboule D."/>
            <person name="McGlinn E."/>
            <person name="Kini R.M."/>
            <person name="Richardson M.K."/>
        </authorList>
    </citation>
    <scope>NUCLEOTIDE SEQUENCE</scope>
    <source>
        <tissue evidence="14">Blood</tissue>
    </source>
</reference>
<sequence length="712" mass="81285">MEKSRAQDENSCLLIGLEQEKEEKDNQRNGGRGLFNTHKHTQYNKKTSLRDKTGWSTEKEMHEPKILCPHTRVQKVKRNGRRVKRVNDLKAVNIRAFYRLTVLSLKLRLNATSNELKRMGLHFKWPLGAPMLAAVYAMSIVFKMLPALGTACPPKCRCEKLLFYCDSQGFHSVPNTTDKGCLGLSLRHNFIMELEGDQFASFSQLTWLHLDHNQIDTVREDAFQGLYKLKELILSSNKISYLPNTTFSQLLNLQHLDLSFNQLSALNPELLYGLRKLQTLSLRSNSLRTIPVRLFSDCRSLDFLDLSTNRLRSLARNGFAGLTKLRELHLEHNQLTKINFAHFLRLSNLHMLFLQGNKISNLTCGMEWTWSTLEKLDLSGNDIKAIDTTVFEIMPNLKILLMDNNKLTTLESKVLYSLKTLTTVGLSSNPWECSPKICALATWLSGFQGRWEYSILCHTPNHTQGEDILDAVYGFQLCWNLSTVVTPIATTHRAPTTEYTKRISSSNFHVGDKEISTTTGIPFTTEEQMPEPNNVIFTQQVITGTMALLFSFFFIIFVVFISRKCCPPTLRKIRQCSMIQSHRQLRSQTRLHMSNMSDQGPYNEYEPAHEGPFIIINGYGQCKCQQLPYKECEVKQRFLQLFSSNKTTRGVHGEAWQDNCVFLKYYFTLITDLKIYSNFSKSPTKSALTPIGERGKPGLPLSAASNFSHADG</sequence>
<dbReference type="PRINTS" id="PR00019">
    <property type="entry name" value="LEURICHRPT"/>
</dbReference>
<dbReference type="PANTHER" id="PTHR45712:SF19">
    <property type="entry name" value="LEUCINE-RICH REPEAT TRANSMEMBRANE NEURONAL PROTEIN 2"/>
    <property type="match status" value="1"/>
</dbReference>
<dbReference type="InterPro" id="IPR032675">
    <property type="entry name" value="LRR_dom_sf"/>
</dbReference>
<dbReference type="Proteomes" id="UP000018936">
    <property type="component" value="Unassembled WGS sequence"/>
</dbReference>
<evidence type="ECO:0000256" key="12">
    <source>
        <dbReference type="SAM" id="MobiDB-lite"/>
    </source>
</evidence>
<evidence type="ECO:0000256" key="11">
    <source>
        <dbReference type="ARBA" id="ARBA00038250"/>
    </source>
</evidence>
<feature type="compositionally biased region" description="Basic and acidic residues" evidence="12">
    <location>
        <begin position="18"/>
        <end position="27"/>
    </location>
</feature>
<keyword evidence="4" id="KW-0732">Signal</keyword>
<keyword evidence="2" id="KW-0433">Leucine-rich repeat</keyword>
<dbReference type="SUPFAM" id="SSF52058">
    <property type="entry name" value="L domain-like"/>
    <property type="match status" value="1"/>
</dbReference>
<organism evidence="14 15">
    <name type="scientific">Ophiophagus hannah</name>
    <name type="common">King cobra</name>
    <name type="synonym">Naja hannah</name>
    <dbReference type="NCBI Taxonomy" id="8665"/>
    <lineage>
        <taxon>Eukaryota</taxon>
        <taxon>Metazoa</taxon>
        <taxon>Chordata</taxon>
        <taxon>Craniata</taxon>
        <taxon>Vertebrata</taxon>
        <taxon>Euteleostomi</taxon>
        <taxon>Lepidosauria</taxon>
        <taxon>Squamata</taxon>
        <taxon>Bifurcata</taxon>
        <taxon>Unidentata</taxon>
        <taxon>Episquamata</taxon>
        <taxon>Toxicofera</taxon>
        <taxon>Serpentes</taxon>
        <taxon>Colubroidea</taxon>
        <taxon>Elapidae</taxon>
        <taxon>Elapinae</taxon>
        <taxon>Ophiophagus</taxon>
    </lineage>
</organism>
<keyword evidence="15" id="KW-1185">Reference proteome</keyword>
<dbReference type="GO" id="GO:0045211">
    <property type="term" value="C:postsynaptic membrane"/>
    <property type="evidence" value="ECO:0007669"/>
    <property type="project" value="UniProtKB-SubCell"/>
</dbReference>
<keyword evidence="8 13" id="KW-0472">Membrane</keyword>
<feature type="non-terminal residue" evidence="14">
    <location>
        <position position="1"/>
    </location>
</feature>
<evidence type="ECO:0000256" key="6">
    <source>
        <dbReference type="ARBA" id="ARBA00022989"/>
    </source>
</evidence>
<evidence type="ECO:0000256" key="10">
    <source>
        <dbReference type="ARBA" id="ARBA00035006"/>
    </source>
</evidence>
<feature type="transmembrane region" description="Helical" evidence="13">
    <location>
        <begin position="541"/>
        <end position="562"/>
    </location>
</feature>
<evidence type="ECO:0000256" key="13">
    <source>
        <dbReference type="SAM" id="Phobius"/>
    </source>
</evidence>
<accession>V8NWD2</accession>
<evidence type="ECO:0000256" key="7">
    <source>
        <dbReference type="ARBA" id="ARBA00023018"/>
    </source>
</evidence>